<reference evidence="3 4" key="1">
    <citation type="submission" date="2018-11" db="EMBL/GenBank/DDBJ databases">
        <title>Genome squencing of methanotrophic bacteria isolated from alkaline groundwater in Korea.</title>
        <authorList>
            <person name="Nguyen L.N."/>
        </authorList>
    </citation>
    <scope>NUCLEOTIDE SEQUENCE [LARGE SCALE GENOMIC DNA]</scope>
    <source>
        <strain evidence="3 4">GW6</strain>
    </source>
</reference>
<dbReference type="SMART" id="SM00849">
    <property type="entry name" value="Lactamase_B"/>
    <property type="match status" value="1"/>
</dbReference>
<organism evidence="3 4">
    <name type="scientific">Methylocystis rosea</name>
    <dbReference type="NCBI Taxonomy" id="173366"/>
    <lineage>
        <taxon>Bacteria</taxon>
        <taxon>Pseudomonadati</taxon>
        <taxon>Pseudomonadota</taxon>
        <taxon>Alphaproteobacteria</taxon>
        <taxon>Hyphomicrobiales</taxon>
        <taxon>Methylocystaceae</taxon>
        <taxon>Methylocystis</taxon>
    </lineage>
</organism>
<proteinExistence type="predicted"/>
<feature type="domain" description="Metallo-beta-lactamase" evidence="2">
    <location>
        <begin position="16"/>
        <end position="205"/>
    </location>
</feature>
<dbReference type="InterPro" id="IPR051682">
    <property type="entry name" value="Mito_Persulfide_Diox"/>
</dbReference>
<evidence type="ECO:0000259" key="2">
    <source>
        <dbReference type="SMART" id="SM00849"/>
    </source>
</evidence>
<dbReference type="PANTHER" id="PTHR43084">
    <property type="entry name" value="PERSULFIDE DIOXYGENASE ETHE1"/>
    <property type="match status" value="1"/>
</dbReference>
<dbReference type="CDD" id="cd07724">
    <property type="entry name" value="POD-like_MBL-fold"/>
    <property type="match status" value="1"/>
</dbReference>
<dbReference type="AlphaFoldDB" id="A0A3G8M9J4"/>
<dbReference type="InterPro" id="IPR036866">
    <property type="entry name" value="RibonucZ/Hydroxyglut_hydro"/>
</dbReference>
<dbReference type="RefSeq" id="WP_124739425.1">
    <property type="nucleotide sequence ID" value="NZ_CP034086.1"/>
</dbReference>
<dbReference type="PANTHER" id="PTHR43084:SF1">
    <property type="entry name" value="PERSULFIDE DIOXYGENASE ETHE1, MITOCHONDRIAL"/>
    <property type="match status" value="1"/>
</dbReference>
<dbReference type="Pfam" id="PF00753">
    <property type="entry name" value="Lactamase_B"/>
    <property type="match status" value="1"/>
</dbReference>
<dbReference type="GO" id="GO:0050313">
    <property type="term" value="F:sulfur dioxygenase activity"/>
    <property type="evidence" value="ECO:0007669"/>
    <property type="project" value="InterPro"/>
</dbReference>
<dbReference type="SUPFAM" id="SSF56281">
    <property type="entry name" value="Metallo-hydrolase/oxidoreductase"/>
    <property type="match status" value="1"/>
</dbReference>
<keyword evidence="1" id="KW-0479">Metal-binding</keyword>
<dbReference type="EMBL" id="CP034086">
    <property type="protein sequence ID" value="AZG77780.1"/>
    <property type="molecule type" value="Genomic_DNA"/>
</dbReference>
<dbReference type="GO" id="GO:0006749">
    <property type="term" value="P:glutathione metabolic process"/>
    <property type="evidence" value="ECO:0007669"/>
    <property type="project" value="InterPro"/>
</dbReference>
<accession>A0A3G8M9J4</accession>
<protein>
    <submittedName>
        <fullName evidence="3">MBL fold metallo-hydrolase</fullName>
    </submittedName>
</protein>
<evidence type="ECO:0000313" key="4">
    <source>
        <dbReference type="Proteomes" id="UP000273982"/>
    </source>
</evidence>
<dbReference type="GO" id="GO:0016787">
    <property type="term" value="F:hydrolase activity"/>
    <property type="evidence" value="ECO:0007669"/>
    <property type="project" value="UniProtKB-KW"/>
</dbReference>
<dbReference type="GO" id="GO:0046872">
    <property type="term" value="F:metal ion binding"/>
    <property type="evidence" value="ECO:0007669"/>
    <property type="project" value="UniProtKB-KW"/>
</dbReference>
<evidence type="ECO:0000256" key="1">
    <source>
        <dbReference type="ARBA" id="ARBA00022723"/>
    </source>
</evidence>
<name>A0A3G8M9J4_9HYPH</name>
<dbReference type="InterPro" id="IPR044528">
    <property type="entry name" value="POD-like_MBL-fold"/>
</dbReference>
<dbReference type="GO" id="GO:0070813">
    <property type="term" value="P:hydrogen sulfide metabolic process"/>
    <property type="evidence" value="ECO:0007669"/>
    <property type="project" value="TreeGrafter"/>
</dbReference>
<evidence type="ECO:0000313" key="3">
    <source>
        <dbReference type="EMBL" id="AZG77780.1"/>
    </source>
</evidence>
<dbReference type="InterPro" id="IPR001279">
    <property type="entry name" value="Metallo-B-lactamas"/>
</dbReference>
<gene>
    <name evidence="3" type="ORF">EHO51_14170</name>
</gene>
<keyword evidence="3" id="KW-0378">Hydrolase</keyword>
<dbReference type="Gene3D" id="3.60.15.10">
    <property type="entry name" value="Ribonuclease Z/Hydroxyacylglutathione hydrolase-like"/>
    <property type="match status" value="1"/>
</dbReference>
<sequence>MPQAPSVRAFFDEPTNTITYIVSDPATKRAAIVDPVLDYDPASGVADSHSIDAILAEAARERLKIDWVLETHAHADHLSAAQIVKTATGAKIGIGEHIDKVQAIFKPVFGAEDVTADGGCFDHLFKDGERFKIGELEGETIYTPGHTPADVAYKIGDAVFVGDTLFMPDYGTARADFPGGDAHALYRSIRRILSLPPQTRLFMCHDYKAPGRDVYAWETTVAEQRAKNVQIKDGVSEEDFVARRQKRDRELAAPRLLLPSIQVNIRAGKFPPPRGDGARFLSIPVKFKGAAAQAG</sequence>
<dbReference type="KEGG" id="mros:EHO51_14170"/>
<dbReference type="Proteomes" id="UP000273982">
    <property type="component" value="Chromosome"/>
</dbReference>